<dbReference type="EMBL" id="CP060632">
    <property type="protein sequence ID" value="QNL98686.1"/>
    <property type="molecule type" value="Genomic_DNA"/>
</dbReference>
<keyword evidence="4" id="KW-0276">Fatty acid metabolism</keyword>
<evidence type="ECO:0000313" key="10">
    <source>
        <dbReference type="EMBL" id="QNL98686.1"/>
    </source>
</evidence>
<evidence type="ECO:0000256" key="6">
    <source>
        <dbReference type="ARBA" id="ARBA00023098"/>
    </source>
</evidence>
<dbReference type="InterPro" id="IPR049427">
    <property type="entry name" value="Acyl-ACP_TE_C"/>
</dbReference>
<dbReference type="AlphaFoldDB" id="A0A7G9FJF5"/>
<dbReference type="PANTHER" id="PTHR31727:SF6">
    <property type="entry name" value="OLEOYL-ACYL CARRIER PROTEIN THIOESTERASE 1, CHLOROPLASTIC"/>
    <property type="match status" value="1"/>
</dbReference>
<reference evidence="10 11" key="1">
    <citation type="submission" date="2020-08" db="EMBL/GenBank/DDBJ databases">
        <authorList>
            <person name="Liu C."/>
            <person name="Sun Q."/>
        </authorList>
    </citation>
    <scope>NUCLEOTIDE SEQUENCE [LARGE SCALE GENOMIC DNA]</scope>
    <source>
        <strain evidence="10 11">NSJ-4</strain>
    </source>
</reference>
<dbReference type="Pfam" id="PF01643">
    <property type="entry name" value="Acyl-ACP_TE"/>
    <property type="match status" value="1"/>
</dbReference>
<proteinExistence type="inferred from homology"/>
<keyword evidence="3" id="KW-0378">Hydrolase</keyword>
<dbReference type="RefSeq" id="WP_249320903.1">
    <property type="nucleotide sequence ID" value="NZ_CP060632.1"/>
</dbReference>
<accession>A0A7G9FJF5</accession>
<keyword evidence="6" id="KW-0443">Lipid metabolism</keyword>
<keyword evidence="11" id="KW-1185">Reference proteome</keyword>
<dbReference type="InterPro" id="IPR045023">
    <property type="entry name" value="FATA/B"/>
</dbReference>
<protein>
    <submittedName>
        <fullName evidence="10">Acyl-ACP thioesterase</fullName>
    </submittedName>
</protein>
<dbReference type="CDD" id="cd00586">
    <property type="entry name" value="4HBT"/>
    <property type="match status" value="1"/>
</dbReference>
<evidence type="ECO:0000259" key="9">
    <source>
        <dbReference type="Pfam" id="PF20791"/>
    </source>
</evidence>
<evidence type="ECO:0000256" key="2">
    <source>
        <dbReference type="ARBA" id="ARBA00022516"/>
    </source>
</evidence>
<keyword evidence="5" id="KW-0809">Transit peptide</keyword>
<dbReference type="Proteomes" id="UP000515819">
    <property type="component" value="Chromosome"/>
</dbReference>
<comment type="similarity">
    <text evidence="1">Belongs to the acyl-ACP thioesterase family.</text>
</comment>
<dbReference type="Pfam" id="PF20791">
    <property type="entry name" value="Acyl-ACP_TE_C"/>
    <property type="match status" value="1"/>
</dbReference>
<dbReference type="Gene3D" id="3.10.129.10">
    <property type="entry name" value="Hotdog Thioesterase"/>
    <property type="match status" value="1"/>
</dbReference>
<feature type="domain" description="Acyl-ACP thioesterase N-terminal hotdog" evidence="8">
    <location>
        <begin position="2"/>
        <end position="126"/>
    </location>
</feature>
<dbReference type="InterPro" id="IPR029069">
    <property type="entry name" value="HotDog_dom_sf"/>
</dbReference>
<dbReference type="SUPFAM" id="SSF54637">
    <property type="entry name" value="Thioesterase/thiol ester dehydrase-isomerase"/>
    <property type="match status" value="2"/>
</dbReference>
<evidence type="ECO:0000313" key="11">
    <source>
        <dbReference type="Proteomes" id="UP000515819"/>
    </source>
</evidence>
<evidence type="ECO:0000259" key="8">
    <source>
        <dbReference type="Pfam" id="PF01643"/>
    </source>
</evidence>
<evidence type="ECO:0000256" key="7">
    <source>
        <dbReference type="ARBA" id="ARBA00023160"/>
    </source>
</evidence>
<feature type="domain" description="Acyl-ACP thioesterase-like C-terminal" evidence="9">
    <location>
        <begin position="157"/>
        <end position="234"/>
    </location>
</feature>
<evidence type="ECO:0000256" key="4">
    <source>
        <dbReference type="ARBA" id="ARBA00022832"/>
    </source>
</evidence>
<name>A0A7G9FJF5_9FIRM</name>
<evidence type="ECO:0000256" key="3">
    <source>
        <dbReference type="ARBA" id="ARBA00022801"/>
    </source>
</evidence>
<sequence>MYTYNKKVLFSDVDATRRMSFGSLMDAMQDCVNINSESVGRGIDYMLAHKRTWFAISWNIEIRRIPKMFEEISVKTWAYEFATSIGYRNVIVTDENGEDIVCADSMWTLMDMETKHPVRIEEEDAKGYEIRPRYPMERCGRKIRLPKEFEVVDTVVVPKADIDYNGHMSNAKYILLANEYVEDITCVNRIRVEYKSQARYKEALVIERAIQEIEAEAGTETHVIIKMSGKEAGDVKAVVDYRLTEA</sequence>
<keyword evidence="2" id="KW-0444">Lipid biosynthesis</keyword>
<dbReference type="GO" id="GO:0000036">
    <property type="term" value="F:acyl carrier activity"/>
    <property type="evidence" value="ECO:0007669"/>
    <property type="project" value="TreeGrafter"/>
</dbReference>
<keyword evidence="7" id="KW-0275">Fatty acid biosynthesis</keyword>
<gene>
    <name evidence="10" type="ORF">H9Q76_07950</name>
</gene>
<organism evidence="10 11">
    <name type="scientific">Wujia chipingensis</name>
    <dbReference type="NCBI Taxonomy" id="2763670"/>
    <lineage>
        <taxon>Bacteria</taxon>
        <taxon>Bacillati</taxon>
        <taxon>Bacillota</taxon>
        <taxon>Clostridia</taxon>
        <taxon>Lachnospirales</taxon>
        <taxon>Lachnospiraceae</taxon>
        <taxon>Wujia</taxon>
    </lineage>
</organism>
<evidence type="ECO:0000256" key="5">
    <source>
        <dbReference type="ARBA" id="ARBA00022946"/>
    </source>
</evidence>
<evidence type="ECO:0000256" key="1">
    <source>
        <dbReference type="ARBA" id="ARBA00006500"/>
    </source>
</evidence>
<dbReference type="KEGG" id="wcp:H9Q76_07950"/>
<dbReference type="PANTHER" id="PTHR31727">
    <property type="entry name" value="OLEOYL-ACYL CARRIER PROTEIN THIOESTERASE 1, CHLOROPLASTIC"/>
    <property type="match status" value="1"/>
</dbReference>
<dbReference type="GO" id="GO:0016297">
    <property type="term" value="F:fatty acyl-[ACP] hydrolase activity"/>
    <property type="evidence" value="ECO:0007669"/>
    <property type="project" value="InterPro"/>
</dbReference>
<dbReference type="InterPro" id="IPR002864">
    <property type="entry name" value="Acyl-ACP_thioesterase_NHD"/>
</dbReference>